<dbReference type="SUPFAM" id="SSF56935">
    <property type="entry name" value="Porins"/>
    <property type="match status" value="1"/>
</dbReference>
<evidence type="ECO:0000256" key="8">
    <source>
        <dbReference type="ARBA" id="ARBA00023077"/>
    </source>
</evidence>
<comment type="similarity">
    <text evidence="2 12 13">Belongs to the TonB-dependent receptor family.</text>
</comment>
<dbReference type="Gene3D" id="2.170.130.10">
    <property type="entry name" value="TonB-dependent receptor, plug domain"/>
    <property type="match status" value="1"/>
</dbReference>
<evidence type="ECO:0000259" key="16">
    <source>
        <dbReference type="Pfam" id="PF07715"/>
    </source>
</evidence>
<keyword evidence="10 17" id="KW-0675">Receptor</keyword>
<evidence type="ECO:0000256" key="12">
    <source>
        <dbReference type="PROSITE-ProRule" id="PRU01360"/>
    </source>
</evidence>
<dbReference type="InterPro" id="IPR037066">
    <property type="entry name" value="Plug_dom_sf"/>
</dbReference>
<name>A0A679JR72_VARPD</name>
<evidence type="ECO:0000259" key="15">
    <source>
        <dbReference type="Pfam" id="PF00593"/>
    </source>
</evidence>
<evidence type="ECO:0000256" key="11">
    <source>
        <dbReference type="ARBA" id="ARBA00023237"/>
    </source>
</evidence>
<dbReference type="CDD" id="cd01347">
    <property type="entry name" value="ligand_gated_channel"/>
    <property type="match status" value="1"/>
</dbReference>
<dbReference type="GO" id="GO:0009279">
    <property type="term" value="C:cell outer membrane"/>
    <property type="evidence" value="ECO:0007669"/>
    <property type="project" value="UniProtKB-SubCell"/>
</dbReference>
<comment type="subcellular location">
    <subcellularLocation>
        <location evidence="1 12">Cell outer membrane</location>
        <topology evidence="1 12">Multi-pass membrane protein</topology>
    </subcellularLocation>
</comment>
<keyword evidence="11 12" id="KW-0998">Cell outer membrane</keyword>
<proteinExistence type="inferred from homology"/>
<keyword evidence="8 13" id="KW-0798">TonB box</keyword>
<dbReference type="Pfam" id="PF07715">
    <property type="entry name" value="Plug"/>
    <property type="match status" value="1"/>
</dbReference>
<dbReference type="InterPro" id="IPR000531">
    <property type="entry name" value="Beta-barrel_TonB"/>
</dbReference>
<evidence type="ECO:0000256" key="5">
    <source>
        <dbReference type="ARBA" id="ARBA00022692"/>
    </source>
</evidence>
<evidence type="ECO:0000256" key="1">
    <source>
        <dbReference type="ARBA" id="ARBA00004571"/>
    </source>
</evidence>
<keyword evidence="7" id="KW-0406">Ion transport</keyword>
<feature type="chain" id="PRO_5025531794" evidence="14">
    <location>
        <begin position="23"/>
        <end position="779"/>
    </location>
</feature>
<feature type="domain" description="TonB-dependent receptor-like beta-barrel" evidence="15">
    <location>
        <begin position="309"/>
        <end position="755"/>
    </location>
</feature>
<dbReference type="AlphaFoldDB" id="A0A679JR72"/>
<accession>A0A679JR72</accession>
<gene>
    <name evidence="17" type="primary">bfrD</name>
    <name evidence="17" type="ORF">VVAX_05150</name>
</gene>
<dbReference type="InterPro" id="IPR012910">
    <property type="entry name" value="Plug_dom"/>
</dbReference>
<dbReference type="PANTHER" id="PTHR30069">
    <property type="entry name" value="TONB-DEPENDENT OUTER MEMBRANE RECEPTOR"/>
    <property type="match status" value="1"/>
</dbReference>
<evidence type="ECO:0000256" key="9">
    <source>
        <dbReference type="ARBA" id="ARBA00023136"/>
    </source>
</evidence>
<keyword evidence="3 12" id="KW-0813">Transport</keyword>
<sequence>MKKHSRALAIAMAFPLGAPALAQQQATSAEAPAEAAESVTGGRALGTVTVTGGRPTSLPAQIPTTIEGVTHDQIVETVNATDSEDALKYLPSLVVRKRYIGDFNHAVLATRASGTGNSARSMVFADGIMLSNPLGNGATYAPRWGMVSPEEIERVDVLYGPFSAAYPGNSVGAVVDYVTRMPTQLEAHVKLSGFASNFDLYNSHSSPAGQQLDLSLGSRSGDWSWWLSASRTHSKGQALVFGNRLVSAGTIGNAGTPVTGAAPGLNPSNQPWWLVGGSTIYDTTQEQAKLKVAYDFSPTVRATYTLGAWNNTTHGGVDTYLRDPLGRPVYGGRVNIAGRTYNLDSPSAALAPTETALTHYMHGLSVKSHTGGVFDWEVAASLFDYARDTSRTPTTPLPAAFGGGPGRTTDMGGSGWNTFKAAGTWRPTGSADGVGAHVVDFGFQQDTARLRTNVGNTLDWIGGPPVTPFSAFNGNTRLQSLYVQDTWRFAKDWKTTLGLRHERWEAYGGQLGNANTLLDFAPRRNSYDSPKAAVAWQATSDWLLKASTGRAVRMPTVTELYQGSIDGNRIVNTNPNLRPERSWTTELSAERDLKGWGLDGVLRTTLFFENTKDALYSQALNNLVSTVQNVDAIRTRGLEVALNAVDVGVKGFDLSGSLTLTRSKIAANSGFPASVGHDQPRVPRVRASLLATYRPDAKWSYTVGARYSGKQYGTLDSSDPNGFAYMGFSKFFVVDARIRYRIDRQWSASFGIDNLNNNRYWAFHPYPQRTYVAELKFDL</sequence>
<feature type="domain" description="TonB-dependent receptor plug" evidence="16">
    <location>
        <begin position="61"/>
        <end position="174"/>
    </location>
</feature>
<dbReference type="GO" id="GO:0015344">
    <property type="term" value="F:siderophore uptake transmembrane transporter activity"/>
    <property type="evidence" value="ECO:0007669"/>
    <property type="project" value="TreeGrafter"/>
</dbReference>
<feature type="signal peptide" evidence="14">
    <location>
        <begin position="1"/>
        <end position="22"/>
    </location>
</feature>
<protein>
    <submittedName>
        <fullName evidence="17">Putative TonB-dependent receptor BfrD</fullName>
    </submittedName>
</protein>
<dbReference type="GO" id="GO:0044718">
    <property type="term" value="P:siderophore transmembrane transport"/>
    <property type="evidence" value="ECO:0007669"/>
    <property type="project" value="TreeGrafter"/>
</dbReference>
<keyword evidence="4 12" id="KW-1134">Transmembrane beta strand</keyword>
<dbReference type="EMBL" id="LR743507">
    <property type="protein sequence ID" value="CAA2108644.1"/>
    <property type="molecule type" value="Genomic_DNA"/>
</dbReference>
<evidence type="ECO:0000256" key="2">
    <source>
        <dbReference type="ARBA" id="ARBA00009810"/>
    </source>
</evidence>
<evidence type="ECO:0000256" key="10">
    <source>
        <dbReference type="ARBA" id="ARBA00023170"/>
    </source>
</evidence>
<evidence type="ECO:0000256" key="4">
    <source>
        <dbReference type="ARBA" id="ARBA00022452"/>
    </source>
</evidence>
<evidence type="ECO:0000256" key="3">
    <source>
        <dbReference type="ARBA" id="ARBA00022448"/>
    </source>
</evidence>
<evidence type="ECO:0000256" key="7">
    <source>
        <dbReference type="ARBA" id="ARBA00023065"/>
    </source>
</evidence>
<evidence type="ECO:0000313" key="17">
    <source>
        <dbReference type="EMBL" id="CAA2108644.1"/>
    </source>
</evidence>
<organism evidence="17">
    <name type="scientific">Variovorax paradoxus</name>
    <dbReference type="NCBI Taxonomy" id="34073"/>
    <lineage>
        <taxon>Bacteria</taxon>
        <taxon>Pseudomonadati</taxon>
        <taxon>Pseudomonadota</taxon>
        <taxon>Betaproteobacteria</taxon>
        <taxon>Burkholderiales</taxon>
        <taxon>Comamonadaceae</taxon>
        <taxon>Variovorax</taxon>
    </lineage>
</organism>
<keyword evidence="9 12" id="KW-0472">Membrane</keyword>
<dbReference type="InterPro" id="IPR036942">
    <property type="entry name" value="Beta-barrel_TonB_sf"/>
</dbReference>
<reference evidence="17" key="1">
    <citation type="submission" date="2019-12" db="EMBL/GenBank/DDBJ databases">
        <authorList>
            <person name="Cremers G."/>
        </authorList>
    </citation>
    <scope>NUCLEOTIDE SEQUENCE</scope>
    <source>
        <strain evidence="17">Vvax</strain>
    </source>
</reference>
<dbReference type="Pfam" id="PF00593">
    <property type="entry name" value="TonB_dep_Rec_b-barrel"/>
    <property type="match status" value="1"/>
</dbReference>
<dbReference type="PANTHER" id="PTHR30069:SF53">
    <property type="entry name" value="COLICIN I RECEPTOR-RELATED"/>
    <property type="match status" value="1"/>
</dbReference>
<evidence type="ECO:0000256" key="13">
    <source>
        <dbReference type="RuleBase" id="RU003357"/>
    </source>
</evidence>
<evidence type="ECO:0000256" key="6">
    <source>
        <dbReference type="ARBA" id="ARBA00022729"/>
    </source>
</evidence>
<dbReference type="Gene3D" id="2.40.170.20">
    <property type="entry name" value="TonB-dependent receptor, beta-barrel domain"/>
    <property type="match status" value="1"/>
</dbReference>
<evidence type="ECO:0000256" key="14">
    <source>
        <dbReference type="SAM" id="SignalP"/>
    </source>
</evidence>
<keyword evidence="6 14" id="KW-0732">Signal</keyword>
<dbReference type="InterPro" id="IPR039426">
    <property type="entry name" value="TonB-dep_rcpt-like"/>
</dbReference>
<keyword evidence="5 12" id="KW-0812">Transmembrane</keyword>
<dbReference type="PROSITE" id="PS52016">
    <property type="entry name" value="TONB_DEPENDENT_REC_3"/>
    <property type="match status" value="1"/>
</dbReference>